<dbReference type="AlphaFoldDB" id="A0A291P7Q6"/>
<keyword evidence="1" id="KW-1133">Transmembrane helix</keyword>
<reference evidence="2 3" key="1">
    <citation type="journal article" date="2017" name="Sci. Rep.">
        <title>Revealing the Saline Adaptation Strategies of the Halophilic Bacterium Halomonas beimenensis through High-throughput Omics and Transposon Mutagenesis Approaches.</title>
        <authorList>
            <person name="Chen Y.H."/>
            <person name="Lin S.S."/>
            <person name="Shyu Y.T."/>
        </authorList>
    </citation>
    <scope>NUCLEOTIDE SEQUENCE [LARGE SCALE GENOMIC DNA]</scope>
    <source>
        <strain evidence="2 3">NTU-111</strain>
    </source>
</reference>
<organism evidence="2 3">
    <name type="scientific">Halomonas beimenensis</name>
    <dbReference type="NCBI Taxonomy" id="475662"/>
    <lineage>
        <taxon>Bacteria</taxon>
        <taxon>Pseudomonadati</taxon>
        <taxon>Pseudomonadota</taxon>
        <taxon>Gammaproteobacteria</taxon>
        <taxon>Oceanospirillales</taxon>
        <taxon>Halomonadaceae</taxon>
        <taxon>Halomonas</taxon>
    </lineage>
</organism>
<evidence type="ECO:0008006" key="4">
    <source>
        <dbReference type="Google" id="ProtNLM"/>
    </source>
</evidence>
<dbReference type="Proteomes" id="UP000219993">
    <property type="component" value="Chromosome"/>
</dbReference>
<proteinExistence type="predicted"/>
<dbReference type="KEGG" id="hbe:BEI_1949"/>
<feature type="transmembrane region" description="Helical" evidence="1">
    <location>
        <begin position="95"/>
        <end position="117"/>
    </location>
</feature>
<dbReference type="RefSeq" id="WP_097789328.1">
    <property type="nucleotide sequence ID" value="NZ_CP021435.1"/>
</dbReference>
<dbReference type="EMBL" id="CP021435">
    <property type="protein sequence ID" value="ATJ82936.1"/>
    <property type="molecule type" value="Genomic_DNA"/>
</dbReference>
<evidence type="ECO:0000313" key="2">
    <source>
        <dbReference type="EMBL" id="ATJ82936.1"/>
    </source>
</evidence>
<name>A0A291P7Q6_9GAMM</name>
<sequence length="177" mass="19674">MQRLYFLTPDLDTTVNIAHELDDLGLTHDQVHVTGRDWQHLQERGVNNATLRETTDVVHAGYRGVAYGAILGLVLGVLVYWLAGEALGVGPWPLIIGLGIGGVFFGAWVGTMVGVSVHDAKVDKYERELEKGAFLMMVDISDLREDHVRRIIHRHHPDVTIDKVTSDERRHHLGTGA</sequence>
<keyword evidence="1" id="KW-0812">Transmembrane</keyword>
<gene>
    <name evidence="2" type="ORF">BEI_1949</name>
</gene>
<dbReference type="OrthoDB" id="8775484at2"/>
<evidence type="ECO:0000313" key="3">
    <source>
        <dbReference type="Proteomes" id="UP000219993"/>
    </source>
</evidence>
<keyword evidence="1" id="KW-0472">Membrane</keyword>
<evidence type="ECO:0000256" key="1">
    <source>
        <dbReference type="SAM" id="Phobius"/>
    </source>
</evidence>
<accession>A0A291P7Q6</accession>
<protein>
    <recommendedName>
        <fullName evidence="4">DUF1269 domain-containing protein</fullName>
    </recommendedName>
</protein>
<keyword evidence="3" id="KW-1185">Reference proteome</keyword>
<feature type="transmembrane region" description="Helical" evidence="1">
    <location>
        <begin position="65"/>
        <end position="83"/>
    </location>
</feature>